<evidence type="ECO:0000313" key="6">
    <source>
        <dbReference type="Proteomes" id="UP001597459"/>
    </source>
</evidence>
<dbReference type="Gene3D" id="1.10.10.10">
    <property type="entry name" value="Winged helix-like DNA-binding domain superfamily/Winged helix DNA-binding domain"/>
    <property type="match status" value="1"/>
</dbReference>
<dbReference type="PRINTS" id="PR00038">
    <property type="entry name" value="HTHLUXR"/>
</dbReference>
<keyword evidence="2" id="KW-0238">DNA-binding</keyword>
<evidence type="ECO:0000256" key="3">
    <source>
        <dbReference type="ARBA" id="ARBA00023163"/>
    </source>
</evidence>
<dbReference type="EMBL" id="JBHULX010000039">
    <property type="protein sequence ID" value="MFD2593082.1"/>
    <property type="molecule type" value="Genomic_DNA"/>
</dbReference>
<dbReference type="PROSITE" id="PS50043">
    <property type="entry name" value="HTH_LUXR_2"/>
    <property type="match status" value="1"/>
</dbReference>
<dbReference type="InterPro" id="IPR036388">
    <property type="entry name" value="WH-like_DNA-bd_sf"/>
</dbReference>
<protein>
    <submittedName>
        <fullName evidence="5">LuxR C-terminal-related transcriptional regulator</fullName>
    </submittedName>
</protein>
<keyword evidence="1" id="KW-0805">Transcription regulation</keyword>
<dbReference type="Gene3D" id="3.30.450.20">
    <property type="entry name" value="PAS domain"/>
    <property type="match status" value="1"/>
</dbReference>
<accession>A0ABW5NDE7</accession>
<evidence type="ECO:0000313" key="5">
    <source>
        <dbReference type="EMBL" id="MFD2593082.1"/>
    </source>
</evidence>
<evidence type="ECO:0000259" key="4">
    <source>
        <dbReference type="PROSITE" id="PS50043"/>
    </source>
</evidence>
<dbReference type="InterPro" id="IPR016032">
    <property type="entry name" value="Sig_transdc_resp-reg_C-effctor"/>
</dbReference>
<dbReference type="PANTHER" id="PTHR44688:SF16">
    <property type="entry name" value="DNA-BINDING TRANSCRIPTIONAL ACTIVATOR DEVR_DOSR"/>
    <property type="match status" value="1"/>
</dbReference>
<name>A0ABW5NDE7_9FLAO</name>
<evidence type="ECO:0000256" key="1">
    <source>
        <dbReference type="ARBA" id="ARBA00023015"/>
    </source>
</evidence>
<keyword evidence="6" id="KW-1185">Reference proteome</keyword>
<comment type="caution">
    <text evidence="5">The sequence shown here is derived from an EMBL/GenBank/DDBJ whole genome shotgun (WGS) entry which is preliminary data.</text>
</comment>
<dbReference type="RefSeq" id="WP_176029947.1">
    <property type="nucleotide sequence ID" value="NZ_JBHSJV010000001.1"/>
</dbReference>
<sequence length="258" mass="30027">MDDLQKIMQEYYTVLDQQKFVEDTLDYSIFENQIPFLDQMAKVNNSGITVFDLFQKRHIYSSRNLQDIFGYDTEKVKDTTNEYSNSRIHPDDLMQLTAHGIALLKFMYSIAPEKRKDYKLQNEYRVLNHENQYVRVIEQHMVLELDTLNNFWLALNVMDVSPNQESYPGIKSQLINSKTGEVSSVKEQFLKNNTTDLLSKRESEILILVKEGFLSKEISNNLSISIHTVNTHRQKILKKLGANNSFEAVEYASRLGLV</sequence>
<evidence type="ECO:0000256" key="2">
    <source>
        <dbReference type="ARBA" id="ARBA00023125"/>
    </source>
</evidence>
<reference evidence="6" key="1">
    <citation type="journal article" date="2019" name="Int. J. Syst. Evol. Microbiol.">
        <title>The Global Catalogue of Microorganisms (GCM) 10K type strain sequencing project: providing services to taxonomists for standard genome sequencing and annotation.</title>
        <authorList>
            <consortium name="The Broad Institute Genomics Platform"/>
            <consortium name="The Broad Institute Genome Sequencing Center for Infectious Disease"/>
            <person name="Wu L."/>
            <person name="Ma J."/>
        </authorList>
    </citation>
    <scope>NUCLEOTIDE SEQUENCE [LARGE SCALE GENOMIC DNA]</scope>
    <source>
        <strain evidence="6">KCTC 42423</strain>
    </source>
</reference>
<dbReference type="InterPro" id="IPR000792">
    <property type="entry name" value="Tscrpt_reg_LuxR_C"/>
</dbReference>
<proteinExistence type="predicted"/>
<dbReference type="SMART" id="SM00421">
    <property type="entry name" value="HTH_LUXR"/>
    <property type="match status" value="1"/>
</dbReference>
<organism evidence="5 6">
    <name type="scientific">Aquimarina hainanensis</name>
    <dbReference type="NCBI Taxonomy" id="1578017"/>
    <lineage>
        <taxon>Bacteria</taxon>
        <taxon>Pseudomonadati</taxon>
        <taxon>Bacteroidota</taxon>
        <taxon>Flavobacteriia</taxon>
        <taxon>Flavobacteriales</taxon>
        <taxon>Flavobacteriaceae</taxon>
        <taxon>Aquimarina</taxon>
    </lineage>
</organism>
<dbReference type="PANTHER" id="PTHR44688">
    <property type="entry name" value="DNA-BINDING TRANSCRIPTIONAL ACTIVATOR DEVR_DOSR"/>
    <property type="match status" value="1"/>
</dbReference>
<gene>
    <name evidence="5" type="ORF">ACFSTE_19750</name>
</gene>
<dbReference type="Proteomes" id="UP001597459">
    <property type="component" value="Unassembled WGS sequence"/>
</dbReference>
<dbReference type="Pfam" id="PF00196">
    <property type="entry name" value="GerE"/>
    <property type="match status" value="1"/>
</dbReference>
<feature type="domain" description="HTH luxR-type" evidence="4">
    <location>
        <begin position="191"/>
        <end position="256"/>
    </location>
</feature>
<keyword evidence="3" id="KW-0804">Transcription</keyword>
<dbReference type="SUPFAM" id="SSF46894">
    <property type="entry name" value="C-terminal effector domain of the bipartite response regulators"/>
    <property type="match status" value="1"/>
</dbReference>
<dbReference type="CDD" id="cd06170">
    <property type="entry name" value="LuxR_C_like"/>
    <property type="match status" value="1"/>
</dbReference>